<proteinExistence type="predicted"/>
<sequence length="58" mass="7002">MESIGAKIRNNNIKKYEKKRNGWRHRFWNFSYLVTIKHSDSARFITSLTNLRQSQLMS</sequence>
<evidence type="ECO:0000313" key="1">
    <source>
        <dbReference type="EMBL" id="MBW98336.1"/>
    </source>
</evidence>
<accession>A0A2P2JXZ9</accession>
<protein>
    <submittedName>
        <fullName evidence="1">Uncharacterized protein LOC101210554 isoform X2</fullName>
    </submittedName>
</protein>
<dbReference type="AlphaFoldDB" id="A0A2P2JXZ9"/>
<dbReference type="EMBL" id="GGEC01017853">
    <property type="protein sequence ID" value="MBW98336.1"/>
    <property type="molecule type" value="Transcribed_RNA"/>
</dbReference>
<reference evidence="1" key="1">
    <citation type="submission" date="2018-02" db="EMBL/GenBank/DDBJ databases">
        <title>Rhizophora mucronata_Transcriptome.</title>
        <authorList>
            <person name="Meera S.P."/>
            <person name="Sreeshan A."/>
            <person name="Augustine A."/>
        </authorList>
    </citation>
    <scope>NUCLEOTIDE SEQUENCE</scope>
    <source>
        <tissue evidence="1">Leaf</tissue>
    </source>
</reference>
<name>A0A2P2JXZ9_RHIMU</name>
<organism evidence="1">
    <name type="scientific">Rhizophora mucronata</name>
    <name type="common">Asiatic mangrove</name>
    <dbReference type="NCBI Taxonomy" id="61149"/>
    <lineage>
        <taxon>Eukaryota</taxon>
        <taxon>Viridiplantae</taxon>
        <taxon>Streptophyta</taxon>
        <taxon>Embryophyta</taxon>
        <taxon>Tracheophyta</taxon>
        <taxon>Spermatophyta</taxon>
        <taxon>Magnoliopsida</taxon>
        <taxon>eudicotyledons</taxon>
        <taxon>Gunneridae</taxon>
        <taxon>Pentapetalae</taxon>
        <taxon>rosids</taxon>
        <taxon>fabids</taxon>
        <taxon>Malpighiales</taxon>
        <taxon>Rhizophoraceae</taxon>
        <taxon>Rhizophora</taxon>
    </lineage>
</organism>